<dbReference type="Proteomes" id="UP001501310">
    <property type="component" value="Unassembled WGS sequence"/>
</dbReference>
<protein>
    <submittedName>
        <fullName evidence="5">Helix-turn-helix domain-containing protein</fullName>
    </submittedName>
</protein>
<gene>
    <name evidence="5" type="ORF">GCM10022211_17370</name>
</gene>
<evidence type="ECO:0000313" key="6">
    <source>
        <dbReference type="Proteomes" id="UP001501310"/>
    </source>
</evidence>
<evidence type="ECO:0000313" key="5">
    <source>
        <dbReference type="EMBL" id="GAA4005581.1"/>
    </source>
</evidence>
<keyword evidence="2" id="KW-0238">DNA-binding</keyword>
<dbReference type="PANTHER" id="PTHR33204">
    <property type="entry name" value="TRANSCRIPTIONAL REGULATOR, MARR FAMILY"/>
    <property type="match status" value="1"/>
</dbReference>
<dbReference type="EMBL" id="BAAAZD010000002">
    <property type="protein sequence ID" value="GAA4005581.1"/>
    <property type="molecule type" value="Genomic_DNA"/>
</dbReference>
<keyword evidence="3" id="KW-0804">Transcription</keyword>
<dbReference type="SUPFAM" id="SSF46785">
    <property type="entry name" value="Winged helix' DNA-binding domain"/>
    <property type="match status" value="1"/>
</dbReference>
<dbReference type="Pfam" id="PF01638">
    <property type="entry name" value="HxlR"/>
    <property type="match status" value="1"/>
</dbReference>
<dbReference type="InterPro" id="IPR002577">
    <property type="entry name" value="HTH_HxlR"/>
</dbReference>
<accession>A0ABP7S255</accession>
<proteinExistence type="predicted"/>
<reference evidence="6" key="1">
    <citation type="journal article" date="2019" name="Int. J. Syst. Evol. Microbiol.">
        <title>The Global Catalogue of Microorganisms (GCM) 10K type strain sequencing project: providing services to taxonomists for standard genome sequencing and annotation.</title>
        <authorList>
            <consortium name="The Broad Institute Genomics Platform"/>
            <consortium name="The Broad Institute Genome Sequencing Center for Infectious Disease"/>
            <person name="Wu L."/>
            <person name="Ma J."/>
        </authorList>
    </citation>
    <scope>NUCLEOTIDE SEQUENCE [LARGE SCALE GENOMIC DNA]</scope>
    <source>
        <strain evidence="6">JCM 16603</strain>
    </source>
</reference>
<dbReference type="InterPro" id="IPR036390">
    <property type="entry name" value="WH_DNA-bd_sf"/>
</dbReference>
<dbReference type="RefSeq" id="WP_344709865.1">
    <property type="nucleotide sequence ID" value="NZ_BAAAZD010000002.1"/>
</dbReference>
<dbReference type="Gene3D" id="1.10.10.10">
    <property type="entry name" value="Winged helix-like DNA-binding domain superfamily/Winged helix DNA-binding domain"/>
    <property type="match status" value="1"/>
</dbReference>
<dbReference type="InterPro" id="IPR036388">
    <property type="entry name" value="WH-like_DNA-bd_sf"/>
</dbReference>
<dbReference type="PANTHER" id="PTHR33204:SF39">
    <property type="entry name" value="TRANSCRIPTIONAL REGULATORY PROTEIN"/>
    <property type="match status" value="1"/>
</dbReference>
<dbReference type="PROSITE" id="PS51118">
    <property type="entry name" value="HTH_HXLR"/>
    <property type="match status" value="1"/>
</dbReference>
<sequence length="135" mass="14817">MHDTDFAEASGLAAAGCRNVTPVLNRIGDKWSVLIVMILARSPHRFNELKRQIDGISQRMLTLTLRGLERDGLVSRSVEPTVPPRVTYALTELGESLIQPVEALGRWAFAHIDCIRAAQQRFDEANAPVAAVQAA</sequence>
<keyword evidence="6" id="KW-1185">Reference proteome</keyword>
<comment type="caution">
    <text evidence="5">The sequence shown here is derived from an EMBL/GenBank/DDBJ whole genome shotgun (WGS) entry which is preliminary data.</text>
</comment>
<evidence type="ECO:0000256" key="1">
    <source>
        <dbReference type="ARBA" id="ARBA00023015"/>
    </source>
</evidence>
<evidence type="ECO:0000256" key="3">
    <source>
        <dbReference type="ARBA" id="ARBA00023163"/>
    </source>
</evidence>
<feature type="domain" description="HTH hxlR-type" evidence="4">
    <location>
        <begin position="17"/>
        <end position="116"/>
    </location>
</feature>
<name>A0ABP7S255_9SPHN</name>
<evidence type="ECO:0000259" key="4">
    <source>
        <dbReference type="PROSITE" id="PS51118"/>
    </source>
</evidence>
<evidence type="ECO:0000256" key="2">
    <source>
        <dbReference type="ARBA" id="ARBA00023125"/>
    </source>
</evidence>
<keyword evidence="1" id="KW-0805">Transcription regulation</keyword>
<organism evidence="5 6">
    <name type="scientific">Sphingomonas humi</name>
    <dbReference type="NCBI Taxonomy" id="335630"/>
    <lineage>
        <taxon>Bacteria</taxon>
        <taxon>Pseudomonadati</taxon>
        <taxon>Pseudomonadota</taxon>
        <taxon>Alphaproteobacteria</taxon>
        <taxon>Sphingomonadales</taxon>
        <taxon>Sphingomonadaceae</taxon>
        <taxon>Sphingomonas</taxon>
    </lineage>
</organism>